<dbReference type="EMBL" id="UINC01015250">
    <property type="protein sequence ID" value="SVA64369.1"/>
    <property type="molecule type" value="Genomic_DNA"/>
</dbReference>
<accession>A0A381XI49</accession>
<proteinExistence type="predicted"/>
<gene>
    <name evidence="1" type="ORF">METZ01_LOCUS117223</name>
</gene>
<name>A0A381XI49_9ZZZZ</name>
<dbReference type="AlphaFoldDB" id="A0A381XI49"/>
<reference evidence="1" key="1">
    <citation type="submission" date="2018-05" db="EMBL/GenBank/DDBJ databases">
        <authorList>
            <person name="Lanie J.A."/>
            <person name="Ng W.-L."/>
            <person name="Kazmierczak K.M."/>
            <person name="Andrzejewski T.M."/>
            <person name="Davidsen T.M."/>
            <person name="Wayne K.J."/>
            <person name="Tettelin H."/>
            <person name="Glass J.I."/>
            <person name="Rusch D."/>
            <person name="Podicherti R."/>
            <person name="Tsui H.-C.T."/>
            <person name="Winkler M.E."/>
        </authorList>
    </citation>
    <scope>NUCLEOTIDE SEQUENCE</scope>
</reference>
<evidence type="ECO:0000313" key="1">
    <source>
        <dbReference type="EMBL" id="SVA64369.1"/>
    </source>
</evidence>
<sequence>MVKFDDLDISIISFVADHPNCTVTDCAKSLFSPQNTEDLQKKDSMLRHRFKALVLEKFLLEEKEQNRRIFKIDSKLIHFGPELRFVNIGGEKFIHKDLVKDYCILINTVDGVIIRSLDKLENKWK</sequence>
<organism evidence="1">
    <name type="scientific">marine metagenome</name>
    <dbReference type="NCBI Taxonomy" id="408172"/>
    <lineage>
        <taxon>unclassified sequences</taxon>
        <taxon>metagenomes</taxon>
        <taxon>ecological metagenomes</taxon>
    </lineage>
</organism>
<protein>
    <submittedName>
        <fullName evidence="1">Uncharacterized protein</fullName>
    </submittedName>
</protein>